<dbReference type="Pfam" id="PF01585">
    <property type="entry name" value="G-patch"/>
    <property type="match status" value="1"/>
</dbReference>
<reference evidence="3" key="1">
    <citation type="submission" date="2022-05" db="EMBL/GenBank/DDBJ databases">
        <title>The Musa troglodytarum L. genome provides insights into the mechanism of non-climacteric behaviour and enrichment of carotenoids.</title>
        <authorList>
            <person name="Wang J."/>
        </authorList>
    </citation>
    <scope>NUCLEOTIDE SEQUENCE</scope>
    <source>
        <tissue evidence="3">Leaf</tissue>
    </source>
</reference>
<sequence>MSRSNRLFNPVGSLDLGNPRLRGFPRFPSMAGEDGDDEASIERQLEQQVAEQRESLAAVDEALAADPSNLELLSVHEELILAIKDAEEGLLNLKRSRLLREADMIFSGQEAESISQDVKVEPLDLRQDKSELSESETYSVGSKCRFRYTDGRWYNGQIVELGSPTSARISFLTPTSESMTVCANSTALLFAWGFQENCLNGSKFMTLLWHAKLSIKIVLNGNSGLIVPISSLKNYISTVWKQSLVGSTIWAAAGNYSGIWRKAELESWDDELRVGQIVFQDDGSSVKLSSDALSRSEYAEMSDGEENDDDFSSDGSESSEEEEDTDSGIGHQGLGFLEATKLQKGVQTETTVFAKWEHHTRGIASKMMASMGYREGMGLGASGQGMLDPVVVKVLPPKQSLDHAVANENDENSVGRGKKRSRGGKRKREKRHADAARAAKAEEEKAPDVFNFINNQLAGQDVASVSTNRSKKGTGNGEASARREDRRSLVAYDDEVKELRNKIEKLAEMVNRNRKDKAVYEAAMRKLNETRKALADVEAAHAAASNAVVNKEKEKKWLKF</sequence>
<keyword evidence="4" id="KW-1185">Reference proteome</keyword>
<protein>
    <submittedName>
        <fullName evidence="3">Zinc finger CCCH domain-containing protein</fullName>
    </submittedName>
</protein>
<feature type="compositionally biased region" description="Basic and acidic residues" evidence="1">
    <location>
        <begin position="431"/>
        <end position="442"/>
    </location>
</feature>
<dbReference type="EMBL" id="CP097506">
    <property type="protein sequence ID" value="URD98495.1"/>
    <property type="molecule type" value="Genomic_DNA"/>
</dbReference>
<dbReference type="InterPro" id="IPR000467">
    <property type="entry name" value="G_patch_dom"/>
</dbReference>
<dbReference type="GO" id="GO:0003676">
    <property type="term" value="F:nucleic acid binding"/>
    <property type="evidence" value="ECO:0007669"/>
    <property type="project" value="InterPro"/>
</dbReference>
<feature type="domain" description="G-patch" evidence="2">
    <location>
        <begin position="360"/>
        <end position="421"/>
    </location>
</feature>
<dbReference type="PROSITE" id="PS50174">
    <property type="entry name" value="G_PATCH"/>
    <property type="match status" value="1"/>
</dbReference>
<organism evidence="3 4">
    <name type="scientific">Musa troglodytarum</name>
    <name type="common">fe'i banana</name>
    <dbReference type="NCBI Taxonomy" id="320322"/>
    <lineage>
        <taxon>Eukaryota</taxon>
        <taxon>Viridiplantae</taxon>
        <taxon>Streptophyta</taxon>
        <taxon>Embryophyta</taxon>
        <taxon>Tracheophyta</taxon>
        <taxon>Spermatophyta</taxon>
        <taxon>Magnoliopsida</taxon>
        <taxon>Liliopsida</taxon>
        <taxon>Zingiberales</taxon>
        <taxon>Musaceae</taxon>
        <taxon>Musa</taxon>
    </lineage>
</organism>
<dbReference type="AlphaFoldDB" id="A0A9E7FME7"/>
<gene>
    <name evidence="3" type="ORF">MUK42_34715</name>
</gene>
<feature type="region of interest" description="Disordered" evidence="1">
    <location>
        <begin position="462"/>
        <end position="486"/>
    </location>
</feature>
<feature type="compositionally biased region" description="Acidic residues" evidence="1">
    <location>
        <begin position="300"/>
        <end position="326"/>
    </location>
</feature>
<evidence type="ECO:0000313" key="4">
    <source>
        <dbReference type="Proteomes" id="UP001055439"/>
    </source>
</evidence>
<dbReference type="PANTHER" id="PTHR47650:SF2">
    <property type="entry name" value="ZINC FINGER CCCH DOMAIN-CONTAINING PROTEIN 22"/>
    <property type="match status" value="1"/>
</dbReference>
<evidence type="ECO:0000313" key="3">
    <source>
        <dbReference type="EMBL" id="URD98495.1"/>
    </source>
</evidence>
<evidence type="ECO:0000259" key="2">
    <source>
        <dbReference type="PROSITE" id="PS50174"/>
    </source>
</evidence>
<feature type="compositionally biased region" description="Basic residues" evidence="1">
    <location>
        <begin position="416"/>
        <end position="430"/>
    </location>
</feature>
<accession>A0A9E7FME7</accession>
<dbReference type="PANTHER" id="PTHR47650">
    <property type="entry name" value="ZINC FINGER CCCH DOMAIN-CONTAINING PROTEIN 22"/>
    <property type="match status" value="1"/>
</dbReference>
<dbReference type="Proteomes" id="UP001055439">
    <property type="component" value="Chromosome 4"/>
</dbReference>
<evidence type="ECO:0000256" key="1">
    <source>
        <dbReference type="SAM" id="MobiDB-lite"/>
    </source>
</evidence>
<name>A0A9E7FME7_9LILI</name>
<dbReference type="SMART" id="SM00443">
    <property type="entry name" value="G_patch"/>
    <property type="match status" value="1"/>
</dbReference>
<dbReference type="OrthoDB" id="4822at2759"/>
<proteinExistence type="predicted"/>
<feature type="region of interest" description="Disordered" evidence="1">
    <location>
        <begin position="403"/>
        <end position="442"/>
    </location>
</feature>
<feature type="region of interest" description="Disordered" evidence="1">
    <location>
        <begin position="297"/>
        <end position="332"/>
    </location>
</feature>